<gene>
    <name evidence="1" type="ORF">A2478_03625</name>
</gene>
<accession>A0A1F5T0D7</accession>
<sequence length="125" mass="14527">MKMIYMNIYIAHSTEFDYKKELYDLIRQSGFNLEHKFILPHENSDEKFSSKEFFKNGCDLVIAEISYASTGMGIELGWANMFDIPIVCIYKKGSVLSRSLEEVCGEMIEYDNDIENVINKLLVNF</sequence>
<dbReference type="SUPFAM" id="SSF52309">
    <property type="entry name" value="N-(deoxy)ribosyltransferase-like"/>
    <property type="match status" value="1"/>
</dbReference>
<evidence type="ECO:0000313" key="1">
    <source>
        <dbReference type="EMBL" id="OGF32382.1"/>
    </source>
</evidence>
<dbReference type="AlphaFoldDB" id="A0A1F5T0D7"/>
<dbReference type="Proteomes" id="UP000179001">
    <property type="component" value="Unassembled WGS sequence"/>
</dbReference>
<organism evidence="1 2">
    <name type="scientific">Candidatus Falkowbacteria bacterium RIFOXYC2_FULL_36_12</name>
    <dbReference type="NCBI Taxonomy" id="1798002"/>
    <lineage>
        <taxon>Bacteria</taxon>
        <taxon>Candidatus Falkowiibacteriota</taxon>
    </lineage>
</organism>
<protein>
    <recommendedName>
        <fullName evidence="3">2'-deoxynucleoside 5'-phosphate N-hydrolase 1</fullName>
    </recommendedName>
</protein>
<name>A0A1F5T0D7_9BACT</name>
<evidence type="ECO:0000313" key="2">
    <source>
        <dbReference type="Proteomes" id="UP000179001"/>
    </source>
</evidence>
<evidence type="ECO:0008006" key="3">
    <source>
        <dbReference type="Google" id="ProtNLM"/>
    </source>
</evidence>
<reference evidence="1 2" key="1">
    <citation type="journal article" date="2016" name="Nat. Commun.">
        <title>Thousands of microbial genomes shed light on interconnected biogeochemical processes in an aquifer system.</title>
        <authorList>
            <person name="Anantharaman K."/>
            <person name="Brown C.T."/>
            <person name="Hug L.A."/>
            <person name="Sharon I."/>
            <person name="Castelle C.J."/>
            <person name="Probst A.J."/>
            <person name="Thomas B.C."/>
            <person name="Singh A."/>
            <person name="Wilkins M.J."/>
            <person name="Karaoz U."/>
            <person name="Brodie E.L."/>
            <person name="Williams K.H."/>
            <person name="Hubbard S.S."/>
            <person name="Banfield J.F."/>
        </authorList>
    </citation>
    <scope>NUCLEOTIDE SEQUENCE [LARGE SCALE GENOMIC DNA]</scope>
</reference>
<dbReference type="EMBL" id="MFGJ01000006">
    <property type="protein sequence ID" value="OGF32382.1"/>
    <property type="molecule type" value="Genomic_DNA"/>
</dbReference>
<dbReference type="Gene3D" id="3.40.50.450">
    <property type="match status" value="1"/>
</dbReference>
<proteinExistence type="predicted"/>
<dbReference type="STRING" id="1798002.A2478_03625"/>
<comment type="caution">
    <text evidence="1">The sequence shown here is derived from an EMBL/GenBank/DDBJ whole genome shotgun (WGS) entry which is preliminary data.</text>
</comment>